<dbReference type="GO" id="GO:0015771">
    <property type="term" value="P:trehalose transport"/>
    <property type="evidence" value="ECO:0007669"/>
    <property type="project" value="TreeGrafter"/>
</dbReference>
<keyword evidence="3 4" id="KW-0808">Transferase</keyword>
<name>A0A7U7H415_STRTR</name>
<dbReference type="EC" id="2.7.1.-" evidence="4"/>
<reference evidence="4 5" key="1">
    <citation type="submission" date="2020-06" db="EMBL/GenBank/DDBJ databases">
        <authorList>
            <person name="Chuat V."/>
        </authorList>
    </citation>
    <scope>NUCLEOTIDE SEQUENCE [LARGE SCALE GENOMIC DNA]</scope>
    <source>
        <strain evidence="4">STH_CIRM_998</strain>
    </source>
</reference>
<keyword evidence="2" id="KW-0762">Sugar transport</keyword>
<dbReference type="PANTHER" id="PTHR30175">
    <property type="entry name" value="PHOSPHOTRANSFERASE SYSTEM TRANSPORT PROTEIN"/>
    <property type="match status" value="1"/>
</dbReference>
<dbReference type="EMBL" id="LR822027">
    <property type="protein sequence ID" value="CAD0151566.1"/>
    <property type="molecule type" value="Genomic_DNA"/>
</dbReference>
<dbReference type="GO" id="GO:0090589">
    <property type="term" value="F:protein-phosphocysteine-trehalose phosphotransferase system transporter activity"/>
    <property type="evidence" value="ECO:0007669"/>
    <property type="project" value="TreeGrafter"/>
</dbReference>
<evidence type="ECO:0000256" key="3">
    <source>
        <dbReference type="ARBA" id="ARBA00022679"/>
    </source>
</evidence>
<accession>A0A7U7H415</accession>
<evidence type="ECO:0000313" key="4">
    <source>
        <dbReference type="EMBL" id="CAD0151566.1"/>
    </source>
</evidence>
<dbReference type="Gene3D" id="2.70.70.10">
    <property type="entry name" value="Glucose Permease (Domain IIA)"/>
    <property type="match status" value="1"/>
</dbReference>
<dbReference type="InterPro" id="IPR050558">
    <property type="entry name" value="PTS_Sugar-Specific_Components"/>
</dbReference>
<dbReference type="InterPro" id="IPR011055">
    <property type="entry name" value="Dup_hybrid_motif"/>
</dbReference>
<evidence type="ECO:0000313" key="5">
    <source>
        <dbReference type="Proteomes" id="UP000509791"/>
    </source>
</evidence>
<dbReference type="Proteomes" id="UP000509791">
    <property type="component" value="Chromosome"/>
</dbReference>
<dbReference type="GO" id="GO:0009401">
    <property type="term" value="P:phosphoenolpyruvate-dependent sugar phosphotransferase system"/>
    <property type="evidence" value="ECO:0007669"/>
    <property type="project" value="InterPro"/>
</dbReference>
<dbReference type="Pfam" id="PF00358">
    <property type="entry name" value="PTS_EIIA_1"/>
    <property type="match status" value="1"/>
</dbReference>
<dbReference type="InterPro" id="IPR013013">
    <property type="entry name" value="PTS_EIIC_1"/>
</dbReference>
<dbReference type="AlphaFoldDB" id="A0A7U7H415"/>
<evidence type="ECO:0000256" key="2">
    <source>
        <dbReference type="ARBA" id="ARBA00022597"/>
    </source>
</evidence>
<dbReference type="PROSITE" id="PS51103">
    <property type="entry name" value="PTS_EIIC_TYPE_1"/>
    <property type="match status" value="1"/>
</dbReference>
<dbReference type="SUPFAM" id="SSF51261">
    <property type="entry name" value="Duplicated hybrid motif"/>
    <property type="match status" value="1"/>
</dbReference>
<organism evidence="4 5">
    <name type="scientific">Streptococcus thermophilus</name>
    <dbReference type="NCBI Taxonomy" id="1308"/>
    <lineage>
        <taxon>Bacteria</taxon>
        <taxon>Bacillati</taxon>
        <taxon>Bacillota</taxon>
        <taxon>Bacilli</taxon>
        <taxon>Lactobacillales</taxon>
        <taxon>Streptococcaceae</taxon>
        <taxon>Streptococcus</taxon>
    </lineage>
</organism>
<proteinExistence type="predicted"/>
<dbReference type="InterPro" id="IPR001127">
    <property type="entry name" value="PTS_EIIA_1_perm"/>
</dbReference>
<protein>
    <submittedName>
        <fullName evidence="4">PTS system, beta-glucoside-specific IIB component</fullName>
        <ecNumber evidence="4">2.7.1.-</ecNumber>
    </submittedName>
</protein>
<keyword evidence="1" id="KW-0813">Transport</keyword>
<evidence type="ECO:0000256" key="1">
    <source>
        <dbReference type="ARBA" id="ARBA00022448"/>
    </source>
</evidence>
<gene>
    <name evidence="4" type="ORF">STHERMO_0551</name>
</gene>
<dbReference type="PANTHER" id="PTHR30175:SF1">
    <property type="entry name" value="PTS SYSTEM ARBUTIN-, CELLOBIOSE-, AND SALICIN-SPECIFIC EIIBC COMPONENT-RELATED"/>
    <property type="match status" value="1"/>
</dbReference>
<sequence>MFGMHWALIPLAISDVATNGSSSILSAALLPCFTQTGVLVAIMLKTKEEKVRTISIPAFVSSIFGVTEPAIYGVTLPMKTPFYISCGVSELMGAAMIALDIKMYSTGGLGVFVFPSLIGQDGSLLKLSLRFLLLSLAVFSPSSSNSLYEYQIYNSGGEVAKAEGKADEAAPVPKEIQQENIASPLIGNIVPLNRVPDQVFASGAMGKGICY</sequence>
<dbReference type="GO" id="GO:0005886">
    <property type="term" value="C:plasma membrane"/>
    <property type="evidence" value="ECO:0007669"/>
    <property type="project" value="TreeGrafter"/>
</dbReference>